<organism evidence="7">
    <name type="scientific">hydrothermal vent metagenome</name>
    <dbReference type="NCBI Taxonomy" id="652676"/>
    <lineage>
        <taxon>unclassified sequences</taxon>
        <taxon>metagenomes</taxon>
        <taxon>ecological metagenomes</taxon>
    </lineage>
</organism>
<evidence type="ECO:0000256" key="3">
    <source>
        <dbReference type="ARBA" id="ARBA00022781"/>
    </source>
</evidence>
<dbReference type="Gene3D" id="1.10.520.20">
    <property type="entry name" value="N-terminal domain of the delta subunit of the F1F0-ATP synthase"/>
    <property type="match status" value="1"/>
</dbReference>
<dbReference type="SUPFAM" id="SSF47928">
    <property type="entry name" value="N-terminal domain of the delta subunit of the F1F0-ATP synthase"/>
    <property type="match status" value="1"/>
</dbReference>
<evidence type="ECO:0000256" key="2">
    <source>
        <dbReference type="ARBA" id="ARBA00022448"/>
    </source>
</evidence>
<dbReference type="NCBIfam" id="NF004402">
    <property type="entry name" value="PRK05758.2-2"/>
    <property type="match status" value="1"/>
</dbReference>
<dbReference type="GO" id="GO:0016020">
    <property type="term" value="C:membrane"/>
    <property type="evidence" value="ECO:0007669"/>
    <property type="project" value="UniProtKB-SubCell"/>
</dbReference>
<dbReference type="EMBL" id="UOFZ01000010">
    <property type="protein sequence ID" value="VAX12066.1"/>
    <property type="molecule type" value="Genomic_DNA"/>
</dbReference>
<dbReference type="Pfam" id="PF00213">
    <property type="entry name" value="OSCP"/>
    <property type="match status" value="1"/>
</dbReference>
<dbReference type="PROSITE" id="PS00389">
    <property type="entry name" value="ATPASE_DELTA"/>
    <property type="match status" value="1"/>
</dbReference>
<gene>
    <name evidence="7" type="ORF">MNBD_GAMMA24-289</name>
</gene>
<proteinExistence type="inferred from homology"/>
<dbReference type="HAMAP" id="MF_01416">
    <property type="entry name" value="ATP_synth_delta_bact"/>
    <property type="match status" value="1"/>
</dbReference>
<evidence type="ECO:0000313" key="7">
    <source>
        <dbReference type="EMBL" id="VAX12066.1"/>
    </source>
</evidence>
<dbReference type="GO" id="GO:0016787">
    <property type="term" value="F:hydrolase activity"/>
    <property type="evidence" value="ECO:0007669"/>
    <property type="project" value="UniProtKB-KW"/>
</dbReference>
<keyword evidence="3" id="KW-0375">Hydrogen ion transport</keyword>
<keyword evidence="4" id="KW-0406">Ion transport</keyword>
<dbReference type="InterPro" id="IPR020781">
    <property type="entry name" value="ATPase_OSCP/d_CS"/>
</dbReference>
<evidence type="ECO:0000256" key="5">
    <source>
        <dbReference type="ARBA" id="ARBA00023136"/>
    </source>
</evidence>
<dbReference type="InterPro" id="IPR000711">
    <property type="entry name" value="ATPase_OSCP/dsu"/>
</dbReference>
<evidence type="ECO:0000256" key="4">
    <source>
        <dbReference type="ARBA" id="ARBA00023065"/>
    </source>
</evidence>
<dbReference type="NCBIfam" id="TIGR01145">
    <property type="entry name" value="ATP_synt_delta"/>
    <property type="match status" value="1"/>
</dbReference>
<keyword evidence="7" id="KW-0378">Hydrolase</keyword>
<accession>A0A3B1B195</accession>
<reference evidence="7" key="1">
    <citation type="submission" date="2018-06" db="EMBL/GenBank/DDBJ databases">
        <authorList>
            <person name="Zhirakovskaya E."/>
        </authorList>
    </citation>
    <scope>NUCLEOTIDE SEQUENCE</scope>
</reference>
<evidence type="ECO:0000256" key="6">
    <source>
        <dbReference type="ARBA" id="ARBA00023310"/>
    </source>
</evidence>
<keyword evidence="2" id="KW-0813">Transport</keyword>
<dbReference type="PANTHER" id="PTHR11910">
    <property type="entry name" value="ATP SYNTHASE DELTA CHAIN"/>
    <property type="match status" value="1"/>
</dbReference>
<sequence length="178" mass="19309">MAEKSTIARPYAQAAFDLAQEENDLKTWSDMLQLCAMIVNDEKVSRLIGNPEVSKATLVELILNVAGDRLNTVGRNFIRVLAGNGRLNVLSEIVSLYEQHRADAEQRVDAEVISAFPMSDAQQQALAASLKKKLGREVRLTASIDESLIGGAIVRAGDLVIDGSISGHLNKLAQRLIA</sequence>
<comment type="subcellular location">
    <subcellularLocation>
        <location evidence="1">Membrane</location>
    </subcellularLocation>
</comment>
<name>A0A3B1B195_9ZZZZ</name>
<dbReference type="AlphaFoldDB" id="A0A3B1B195"/>
<dbReference type="GO" id="GO:0046933">
    <property type="term" value="F:proton-transporting ATP synthase activity, rotational mechanism"/>
    <property type="evidence" value="ECO:0007669"/>
    <property type="project" value="InterPro"/>
</dbReference>
<evidence type="ECO:0000256" key="1">
    <source>
        <dbReference type="ARBA" id="ARBA00004370"/>
    </source>
</evidence>
<keyword evidence="6" id="KW-0066">ATP synthesis</keyword>
<keyword evidence="5" id="KW-0472">Membrane</keyword>
<protein>
    <submittedName>
        <fullName evidence="7">ATP synthase delta chain</fullName>
        <ecNumber evidence="7">3.6.3.14</ecNumber>
    </submittedName>
</protein>
<dbReference type="PRINTS" id="PR00125">
    <property type="entry name" value="ATPASEDELTA"/>
</dbReference>
<dbReference type="InterPro" id="IPR026015">
    <property type="entry name" value="ATP_synth_OSCP/delta_N_sf"/>
</dbReference>
<dbReference type="EC" id="3.6.3.14" evidence="7"/>